<evidence type="ECO:0000256" key="5">
    <source>
        <dbReference type="ARBA" id="ARBA00022917"/>
    </source>
</evidence>
<dbReference type="PANTHER" id="PTHR22594">
    <property type="entry name" value="ASPARTYL/LYSYL-TRNA SYNTHETASE"/>
    <property type="match status" value="1"/>
</dbReference>
<dbReference type="HAMAP" id="MF_00044">
    <property type="entry name" value="Asp_tRNA_synth_type1"/>
    <property type="match status" value="1"/>
</dbReference>
<dbReference type="InterPro" id="IPR045864">
    <property type="entry name" value="aa-tRNA-synth_II/BPL/LPL"/>
</dbReference>
<feature type="binding site" evidence="7">
    <location>
        <position position="175"/>
    </location>
    <ligand>
        <name>L-aspartate</name>
        <dbReference type="ChEBI" id="CHEBI:29991"/>
    </ligand>
</feature>
<evidence type="ECO:0000256" key="7">
    <source>
        <dbReference type="HAMAP-Rule" id="MF_00044"/>
    </source>
</evidence>
<dbReference type="InterPro" id="IPR047089">
    <property type="entry name" value="Asp-tRNA-ligase_1_N"/>
</dbReference>
<dbReference type="InterPro" id="IPR006195">
    <property type="entry name" value="aa-tRNA-synth_II"/>
</dbReference>
<dbReference type="Pfam" id="PF00152">
    <property type="entry name" value="tRNA-synt_2"/>
    <property type="match status" value="1"/>
</dbReference>
<dbReference type="InterPro" id="IPR029351">
    <property type="entry name" value="GAD_dom"/>
</dbReference>
<keyword evidence="2 7" id="KW-0436">Ligase</keyword>
<comment type="function">
    <text evidence="7">Aspartyl-tRNA synthetase with relaxed tRNA specificity since it is able to aspartylate not only its cognate tRNA(Asp) but also tRNA(Asn). Reaction proceeds in two steps: L-aspartate is first activated by ATP to form Asp-AMP and then transferred to the acceptor end of tRNA(Asp/Asn).</text>
</comment>
<comment type="catalytic activity">
    <reaction evidence="7">
        <text>tRNA(Asx) + L-aspartate + ATP = L-aspartyl-tRNA(Asx) + AMP + diphosphate</text>
        <dbReference type="Rhea" id="RHEA:18349"/>
        <dbReference type="Rhea" id="RHEA-COMP:9710"/>
        <dbReference type="Rhea" id="RHEA-COMP:9711"/>
        <dbReference type="ChEBI" id="CHEBI:29991"/>
        <dbReference type="ChEBI" id="CHEBI:30616"/>
        <dbReference type="ChEBI" id="CHEBI:33019"/>
        <dbReference type="ChEBI" id="CHEBI:78442"/>
        <dbReference type="ChEBI" id="CHEBI:78516"/>
        <dbReference type="ChEBI" id="CHEBI:456215"/>
        <dbReference type="EC" id="6.1.1.23"/>
    </reaction>
</comment>
<comment type="caution">
    <text evidence="7">Lacks conserved residue(s) required for the propagation of feature annotation.</text>
</comment>
<dbReference type="PANTHER" id="PTHR22594:SF5">
    <property type="entry name" value="ASPARTATE--TRNA LIGASE, MITOCHONDRIAL"/>
    <property type="match status" value="1"/>
</dbReference>
<dbReference type="SUPFAM" id="SSF55261">
    <property type="entry name" value="GAD domain-like"/>
    <property type="match status" value="1"/>
</dbReference>
<dbReference type="InterPro" id="IPR004524">
    <property type="entry name" value="Asp-tRNA-ligase_1"/>
</dbReference>
<comment type="subcellular location">
    <subcellularLocation>
        <location evidence="7">Cytoplasm</location>
    </subcellularLocation>
</comment>
<dbReference type="Gene3D" id="2.40.50.140">
    <property type="entry name" value="Nucleic acid-binding proteins"/>
    <property type="match status" value="1"/>
</dbReference>
<keyword evidence="7" id="KW-0963">Cytoplasm</keyword>
<evidence type="ECO:0000313" key="10">
    <source>
        <dbReference type="EMBL" id="PBD18374.1"/>
    </source>
</evidence>
<dbReference type="Pfam" id="PF01336">
    <property type="entry name" value="tRNA_anti-codon"/>
    <property type="match status" value="1"/>
</dbReference>
<protein>
    <recommendedName>
        <fullName evidence="7">Aspartate--tRNA(Asp/Asn) ligase</fullName>
        <ecNumber evidence="7">6.1.1.23</ecNumber>
    </recommendedName>
    <alternativeName>
        <fullName evidence="7">Aspartyl-tRNA synthetase</fullName>
        <shortName evidence="7">AspRS</shortName>
    </alternativeName>
    <alternativeName>
        <fullName evidence="7">Non-discriminating aspartyl-tRNA synthetase</fullName>
        <shortName evidence="7">ND-AspRS</shortName>
    </alternativeName>
</protein>
<dbReference type="GO" id="GO:0004815">
    <property type="term" value="F:aspartate-tRNA ligase activity"/>
    <property type="evidence" value="ECO:0007669"/>
    <property type="project" value="UniProtKB-UniRule"/>
</dbReference>
<dbReference type="InterPro" id="IPR012340">
    <property type="entry name" value="NA-bd_OB-fold"/>
</dbReference>
<evidence type="ECO:0000256" key="1">
    <source>
        <dbReference type="ARBA" id="ARBA00006303"/>
    </source>
</evidence>
<dbReference type="Gene3D" id="3.30.1360.30">
    <property type="entry name" value="GAD-like domain"/>
    <property type="match status" value="1"/>
</dbReference>
<name>A0A2A3JV38_9RHOB</name>
<dbReference type="InterPro" id="IPR004365">
    <property type="entry name" value="NA-bd_OB_tRNA"/>
</dbReference>
<dbReference type="SUPFAM" id="SSF55681">
    <property type="entry name" value="Class II aaRS and biotin synthetases"/>
    <property type="match status" value="1"/>
</dbReference>
<evidence type="ECO:0000256" key="6">
    <source>
        <dbReference type="ARBA" id="ARBA00023146"/>
    </source>
</evidence>
<reference evidence="10" key="1">
    <citation type="submission" date="2017-09" db="EMBL/GenBank/DDBJ databases">
        <title>Yangia sp. SAOS 153D whole genome sequencing.</title>
        <authorList>
            <person name="Verma A."/>
            <person name="Krishnamurthi S."/>
        </authorList>
    </citation>
    <scope>NUCLEOTIDE SEQUENCE [LARGE SCALE GENOMIC DNA]</scope>
    <source>
        <strain evidence="10">SAOS 153D</strain>
    </source>
</reference>
<dbReference type="InterPro" id="IPR004364">
    <property type="entry name" value="Aa-tRNA-synt_II"/>
</dbReference>
<sequence>MHAYRSHTCADLTKANVGETVRLSGWVNRIRDHGGILFIDLRDHYGITQVLCDPDSAAFAAVEKVRSEWCIRIDGEVKARDPELVNAKLPTGEVEVFVRDIEVLGAANELPLMVFGEQEYPEETRLRYRYLDLRRESMQRNMTLRSDVVASIRRRMWGNGFREFQTPIITASSPEGARDFLVPSRLHPGKFYALPQAPQQFKQLIMVSGYDKYFQIAPCFRDEDPRADRSPTDFYQLDMEMSFVEQQDVFDTISPVIAGIFEEFGGGRKVDAPGEWPQISYRDAAKWYGTDKPDLRNPIKMQDCSEHFRGSGFAIFAKLLEQEGTEVRAIPAPTGGSRKFCDRMNAFAQKEGLPGMGYIFWRDQGEGIEAAGPLAKNIGPERTEAIRQQLGLGVGDAAFFLGGKPSSFERVAGKARDVIGAELGLTETDRFAFAWIVDFPIYEKDAESGEIDFEHNPFSMPQGGMDALLGDPMDVRGFQYDLACNGYELVSGAIRNHKPEIMLKAFEIAGYGEEEVKNRFGALYQAFHYGAPPHGGCAAGIDRIVMLLADEQNIREVIMFPMNQRAEDLMMQAPSVPGPDQLMELSLRVIPQE</sequence>
<evidence type="ECO:0000313" key="11">
    <source>
        <dbReference type="Proteomes" id="UP000217448"/>
    </source>
</evidence>
<dbReference type="OrthoDB" id="9802326at2"/>
<reference evidence="9" key="3">
    <citation type="submission" date="2024-05" db="EMBL/GenBank/DDBJ databases">
        <title>Yangia mangrovi SAOS 153D genome.</title>
        <authorList>
            <person name="Verma A."/>
            <person name="Pal Y."/>
            <person name="Sundharam S."/>
            <person name="Bisht B."/>
            <person name="Srinivasan K."/>
        </authorList>
    </citation>
    <scope>NUCLEOTIDE SEQUENCE</scope>
    <source>
        <strain evidence="9">SAOS 153D</strain>
    </source>
</reference>
<dbReference type="PRINTS" id="PR01042">
    <property type="entry name" value="TRNASYNTHASP"/>
</dbReference>
<dbReference type="GO" id="GO:0006422">
    <property type="term" value="P:aspartyl-tRNA aminoacylation"/>
    <property type="evidence" value="ECO:0007669"/>
    <property type="project" value="UniProtKB-UniRule"/>
</dbReference>
<dbReference type="PROSITE" id="PS50862">
    <property type="entry name" value="AA_TRNA_LIGASE_II"/>
    <property type="match status" value="1"/>
</dbReference>
<dbReference type="Pfam" id="PF02938">
    <property type="entry name" value="GAD"/>
    <property type="match status" value="1"/>
</dbReference>
<dbReference type="RefSeq" id="WP_095882989.1">
    <property type="nucleotide sequence ID" value="NZ_NTHN02000039.1"/>
</dbReference>
<keyword evidence="5 7" id="KW-0648">Protein biosynthesis</keyword>
<dbReference type="NCBIfam" id="TIGR00459">
    <property type="entry name" value="aspS_bact"/>
    <property type="match status" value="1"/>
</dbReference>
<feature type="domain" description="Aminoacyl-transfer RNA synthetases class-II family profile" evidence="8">
    <location>
        <begin position="144"/>
        <end position="561"/>
    </location>
</feature>
<accession>A0A2A3JV38</accession>
<comment type="caution">
    <text evidence="10">The sequence shown here is derived from an EMBL/GenBank/DDBJ whole genome shotgun (WGS) entry which is preliminary data.</text>
</comment>
<evidence type="ECO:0000313" key="9">
    <source>
        <dbReference type="EMBL" id="MCT4372164.1"/>
    </source>
</evidence>
<reference evidence="11" key="2">
    <citation type="submission" date="2023-07" db="EMBL/GenBank/DDBJ databases">
        <title>Yangia mangrovi SAOS 153D genome.</title>
        <authorList>
            <person name="Verma A."/>
            <person name="Pal Y."/>
            <person name="Sundharam S."/>
            <person name="Bisht B."/>
            <person name="Srinivasan K."/>
        </authorList>
    </citation>
    <scope>NUCLEOTIDE SEQUENCE [LARGE SCALE GENOMIC DNA]</scope>
    <source>
        <strain evidence="11">SAOS 153D</strain>
    </source>
</reference>
<feature type="site" description="Important for tRNA non-discrimination" evidence="7">
    <location>
        <position position="33"/>
    </location>
</feature>
<feature type="binding site" evidence="7">
    <location>
        <position position="221"/>
    </location>
    <ligand>
        <name>L-aspartate</name>
        <dbReference type="ChEBI" id="CHEBI:29991"/>
    </ligand>
</feature>
<dbReference type="GO" id="GO:0005737">
    <property type="term" value="C:cytoplasm"/>
    <property type="evidence" value="ECO:0007669"/>
    <property type="project" value="UniProtKB-SubCell"/>
</dbReference>
<evidence type="ECO:0000256" key="4">
    <source>
        <dbReference type="ARBA" id="ARBA00022840"/>
    </source>
</evidence>
<dbReference type="NCBIfam" id="NF001750">
    <property type="entry name" value="PRK00476.1"/>
    <property type="match status" value="1"/>
</dbReference>
<gene>
    <name evidence="7 9" type="primary">aspS</name>
    <name evidence="9" type="ORF">CLG85_018330</name>
    <name evidence="10" type="ORF">CLG85_15040</name>
</gene>
<feature type="binding site" evidence="7">
    <location>
        <position position="455"/>
    </location>
    <ligand>
        <name>L-aspartate</name>
        <dbReference type="ChEBI" id="CHEBI:29991"/>
    </ligand>
</feature>
<dbReference type="Proteomes" id="UP000217448">
    <property type="component" value="Unassembled WGS sequence"/>
</dbReference>
<evidence type="ECO:0000256" key="2">
    <source>
        <dbReference type="ARBA" id="ARBA00022598"/>
    </source>
</evidence>
<proteinExistence type="inferred from homology"/>
<keyword evidence="6 7" id="KW-0030">Aminoacyl-tRNA synthetase</keyword>
<comment type="similarity">
    <text evidence="1 7">Belongs to the class-II aminoacyl-tRNA synthetase family. Type 1 subfamily.</text>
</comment>
<feature type="binding site" evidence="7">
    <location>
        <begin position="221"/>
        <end position="223"/>
    </location>
    <ligand>
        <name>ATP</name>
        <dbReference type="ChEBI" id="CHEBI:30616"/>
    </ligand>
</feature>
<feature type="region of interest" description="Aspartate" evidence="7">
    <location>
        <begin position="199"/>
        <end position="202"/>
    </location>
</feature>
<dbReference type="GO" id="GO:0005524">
    <property type="term" value="F:ATP binding"/>
    <property type="evidence" value="ECO:0007669"/>
    <property type="project" value="UniProtKB-UniRule"/>
</dbReference>
<comment type="subunit">
    <text evidence="7">Homodimer.</text>
</comment>
<dbReference type="GO" id="GO:0050560">
    <property type="term" value="F:aspartate-tRNA(Asn) ligase activity"/>
    <property type="evidence" value="ECO:0007669"/>
    <property type="project" value="UniProtKB-EC"/>
</dbReference>
<keyword evidence="4 7" id="KW-0067">ATP-binding</keyword>
<organism evidence="10">
    <name type="scientific">Alloyangia mangrovi</name>
    <dbReference type="NCBI Taxonomy" id="1779329"/>
    <lineage>
        <taxon>Bacteria</taxon>
        <taxon>Pseudomonadati</taxon>
        <taxon>Pseudomonadota</taxon>
        <taxon>Alphaproteobacteria</taxon>
        <taxon>Rhodobacterales</taxon>
        <taxon>Roseobacteraceae</taxon>
        <taxon>Alloyangia</taxon>
    </lineage>
</organism>
<feature type="binding site" evidence="7">
    <location>
        <position position="495"/>
    </location>
    <ligand>
        <name>L-aspartate</name>
        <dbReference type="ChEBI" id="CHEBI:29991"/>
    </ligand>
</feature>
<keyword evidence="11" id="KW-1185">Reference proteome</keyword>
<evidence type="ECO:0000256" key="3">
    <source>
        <dbReference type="ARBA" id="ARBA00022741"/>
    </source>
</evidence>
<dbReference type="EMBL" id="NTHN02000039">
    <property type="protein sequence ID" value="MCT4372164.1"/>
    <property type="molecule type" value="Genomic_DNA"/>
</dbReference>
<dbReference type="AlphaFoldDB" id="A0A2A3JV38"/>
<dbReference type="EC" id="6.1.1.23" evidence="7"/>
<keyword evidence="3 7" id="KW-0547">Nucleotide-binding</keyword>
<dbReference type="GO" id="GO:0003676">
    <property type="term" value="F:nucleic acid binding"/>
    <property type="evidence" value="ECO:0007669"/>
    <property type="project" value="InterPro"/>
</dbReference>
<feature type="binding site" evidence="7">
    <location>
        <position position="488"/>
    </location>
    <ligand>
        <name>ATP</name>
        <dbReference type="ChEBI" id="CHEBI:30616"/>
    </ligand>
</feature>
<dbReference type="SUPFAM" id="SSF50249">
    <property type="entry name" value="Nucleic acid-binding proteins"/>
    <property type="match status" value="1"/>
</dbReference>
<evidence type="ECO:0000259" key="8">
    <source>
        <dbReference type="PROSITE" id="PS50862"/>
    </source>
</evidence>
<dbReference type="Gene3D" id="3.30.930.10">
    <property type="entry name" value="Bira Bifunctional Protein, Domain 2"/>
    <property type="match status" value="1"/>
</dbReference>
<dbReference type="CDD" id="cd04317">
    <property type="entry name" value="EcAspRS_like_N"/>
    <property type="match status" value="1"/>
</dbReference>
<dbReference type="EMBL" id="NTHN01000244">
    <property type="protein sequence ID" value="PBD18374.1"/>
    <property type="molecule type" value="Genomic_DNA"/>
</dbReference>
<dbReference type="InterPro" id="IPR004115">
    <property type="entry name" value="GAD-like_sf"/>
</dbReference>
<feature type="binding site" evidence="7">
    <location>
        <begin position="540"/>
        <end position="543"/>
    </location>
    <ligand>
        <name>ATP</name>
        <dbReference type="ChEBI" id="CHEBI:30616"/>
    </ligand>
</feature>
<dbReference type="InterPro" id="IPR002312">
    <property type="entry name" value="Asp/Asn-tRNA-synth_IIb"/>
</dbReference>